<dbReference type="Gramene" id="Os08t0273000-01">
    <property type="protein sequence ID" value="Os08t0273000-01"/>
    <property type="gene ID" value="Os08g0273000"/>
</dbReference>
<dbReference type="EMBL" id="AP014964">
    <property type="protein sequence ID" value="BAT04664.1"/>
    <property type="molecule type" value="Genomic_DNA"/>
</dbReference>
<keyword evidence="4" id="KW-1185">Reference proteome</keyword>
<dbReference type="Proteomes" id="UP000059680">
    <property type="component" value="Chromosome 8"/>
</dbReference>
<evidence type="ECO:0000313" key="3">
    <source>
        <dbReference type="EMBL" id="BAT04664.1"/>
    </source>
</evidence>
<protein>
    <submittedName>
        <fullName evidence="3">Os08g0273000 protein</fullName>
    </submittedName>
</protein>
<feature type="non-terminal residue" evidence="3">
    <location>
        <position position="1"/>
    </location>
</feature>
<dbReference type="SMR" id="A0A0P0XDX2"/>
<dbReference type="Pfam" id="PF17919">
    <property type="entry name" value="RT_RNaseH_2"/>
    <property type="match status" value="1"/>
</dbReference>
<reference evidence="3 4" key="2">
    <citation type="journal article" date="2013" name="Plant Cell Physiol.">
        <title>Rice Annotation Project Database (RAP-DB): an integrative and interactive database for rice genomics.</title>
        <authorList>
            <person name="Sakai H."/>
            <person name="Lee S.S."/>
            <person name="Tanaka T."/>
            <person name="Numa H."/>
            <person name="Kim J."/>
            <person name="Kawahara Y."/>
            <person name="Wakimoto H."/>
            <person name="Yang C.C."/>
            <person name="Iwamoto M."/>
            <person name="Abe T."/>
            <person name="Yamada Y."/>
            <person name="Muto A."/>
            <person name="Inokuchi H."/>
            <person name="Ikemura T."/>
            <person name="Matsumoto T."/>
            <person name="Sasaki T."/>
            <person name="Itoh T."/>
        </authorList>
    </citation>
    <scope>NUCLEOTIDE SEQUENCE [LARGE SCALE GENOMIC DNA]</scope>
    <source>
        <strain evidence="4">cv. Nipponbare</strain>
    </source>
</reference>
<accession>A0A0P0XDX2</accession>
<sequence>TGAAFTTLKTAITTAPVLVMPHFAKPFVVECDASTYGFGAVLLQDHHPTAFFSHTVTLRHQSLAAYEQELIGLILVIR</sequence>
<gene>
    <name evidence="3" type="ordered locus">Os08g0273000</name>
    <name evidence="3" type="ORF">OSNPB_080273000</name>
</gene>
<dbReference type="PANTHER" id="PTHR37984:SF5">
    <property type="entry name" value="PROTEIN NYNRIN-LIKE"/>
    <property type="match status" value="1"/>
</dbReference>
<dbReference type="OMA" id="QGTEFIM"/>
<dbReference type="InterPro" id="IPR050951">
    <property type="entry name" value="Retrovirus_Pol_polyprotein"/>
</dbReference>
<feature type="domain" description="Reverse transcriptase/retrotransposon-derived protein RNase H-like" evidence="2">
    <location>
        <begin position="3"/>
        <end position="77"/>
    </location>
</feature>
<dbReference type="PaxDb" id="39947-A0A0P0XDX2"/>
<dbReference type="InParanoid" id="A0A0P0XDX2"/>
<name>A0A0P0XDX2_ORYSJ</name>
<dbReference type="PANTHER" id="PTHR37984">
    <property type="entry name" value="PROTEIN CBG26694"/>
    <property type="match status" value="1"/>
</dbReference>
<evidence type="ECO:0000313" key="4">
    <source>
        <dbReference type="Proteomes" id="UP000059680"/>
    </source>
</evidence>
<dbReference type="STRING" id="39947.A0A0P0XDX2"/>
<evidence type="ECO:0000256" key="1">
    <source>
        <dbReference type="ARBA" id="ARBA00023268"/>
    </source>
</evidence>
<evidence type="ECO:0000259" key="2">
    <source>
        <dbReference type="Pfam" id="PF17919"/>
    </source>
</evidence>
<dbReference type="eggNOG" id="KOG0017">
    <property type="taxonomic scope" value="Eukaryota"/>
</dbReference>
<dbReference type="AlphaFoldDB" id="A0A0P0XDX2"/>
<dbReference type="GO" id="GO:0003824">
    <property type="term" value="F:catalytic activity"/>
    <property type="evidence" value="ECO:0007669"/>
    <property type="project" value="UniProtKB-KW"/>
</dbReference>
<dbReference type="InterPro" id="IPR043502">
    <property type="entry name" value="DNA/RNA_pol_sf"/>
</dbReference>
<organism evidence="3 4">
    <name type="scientific">Oryza sativa subsp. japonica</name>
    <name type="common">Rice</name>
    <dbReference type="NCBI Taxonomy" id="39947"/>
    <lineage>
        <taxon>Eukaryota</taxon>
        <taxon>Viridiplantae</taxon>
        <taxon>Streptophyta</taxon>
        <taxon>Embryophyta</taxon>
        <taxon>Tracheophyta</taxon>
        <taxon>Spermatophyta</taxon>
        <taxon>Magnoliopsida</taxon>
        <taxon>Liliopsida</taxon>
        <taxon>Poales</taxon>
        <taxon>Poaceae</taxon>
        <taxon>BOP clade</taxon>
        <taxon>Oryzoideae</taxon>
        <taxon>Oryzeae</taxon>
        <taxon>Oryzinae</taxon>
        <taxon>Oryza</taxon>
        <taxon>Oryza sativa</taxon>
    </lineage>
</organism>
<dbReference type="FunCoup" id="A0A0P0XDX2">
    <property type="interactions" value="1"/>
</dbReference>
<dbReference type="InterPro" id="IPR041577">
    <property type="entry name" value="RT_RNaseH_2"/>
</dbReference>
<dbReference type="SUPFAM" id="SSF56672">
    <property type="entry name" value="DNA/RNA polymerases"/>
    <property type="match status" value="1"/>
</dbReference>
<proteinExistence type="predicted"/>
<reference evidence="4" key="1">
    <citation type="journal article" date="2005" name="Nature">
        <title>The map-based sequence of the rice genome.</title>
        <authorList>
            <consortium name="International rice genome sequencing project (IRGSP)"/>
            <person name="Matsumoto T."/>
            <person name="Wu J."/>
            <person name="Kanamori H."/>
            <person name="Katayose Y."/>
            <person name="Fujisawa M."/>
            <person name="Namiki N."/>
            <person name="Mizuno H."/>
            <person name="Yamamoto K."/>
            <person name="Antonio B.A."/>
            <person name="Baba T."/>
            <person name="Sakata K."/>
            <person name="Nagamura Y."/>
            <person name="Aoki H."/>
            <person name="Arikawa K."/>
            <person name="Arita K."/>
            <person name="Bito T."/>
            <person name="Chiden Y."/>
            <person name="Fujitsuka N."/>
            <person name="Fukunaka R."/>
            <person name="Hamada M."/>
            <person name="Harada C."/>
            <person name="Hayashi A."/>
            <person name="Hijishita S."/>
            <person name="Honda M."/>
            <person name="Hosokawa S."/>
            <person name="Ichikawa Y."/>
            <person name="Idonuma A."/>
            <person name="Iijima M."/>
            <person name="Ikeda M."/>
            <person name="Ikeno M."/>
            <person name="Ito K."/>
            <person name="Ito S."/>
            <person name="Ito T."/>
            <person name="Ito Y."/>
            <person name="Ito Y."/>
            <person name="Iwabuchi A."/>
            <person name="Kamiya K."/>
            <person name="Karasawa W."/>
            <person name="Kurita K."/>
            <person name="Katagiri S."/>
            <person name="Kikuta A."/>
            <person name="Kobayashi H."/>
            <person name="Kobayashi N."/>
            <person name="Machita K."/>
            <person name="Maehara T."/>
            <person name="Masukawa M."/>
            <person name="Mizubayashi T."/>
            <person name="Mukai Y."/>
            <person name="Nagasaki H."/>
            <person name="Nagata Y."/>
            <person name="Naito S."/>
            <person name="Nakashima M."/>
            <person name="Nakama Y."/>
            <person name="Nakamichi Y."/>
            <person name="Nakamura M."/>
            <person name="Meguro A."/>
            <person name="Negishi M."/>
            <person name="Ohta I."/>
            <person name="Ohta T."/>
            <person name="Okamoto M."/>
            <person name="Ono N."/>
            <person name="Saji S."/>
            <person name="Sakaguchi M."/>
            <person name="Sakai K."/>
            <person name="Shibata M."/>
            <person name="Shimokawa T."/>
            <person name="Song J."/>
            <person name="Takazaki Y."/>
            <person name="Terasawa K."/>
            <person name="Tsugane M."/>
            <person name="Tsuji K."/>
            <person name="Ueda S."/>
            <person name="Waki K."/>
            <person name="Yamagata H."/>
            <person name="Yamamoto M."/>
            <person name="Yamamoto S."/>
            <person name="Yamane H."/>
            <person name="Yoshiki S."/>
            <person name="Yoshihara R."/>
            <person name="Yukawa K."/>
            <person name="Zhong H."/>
            <person name="Yano M."/>
            <person name="Yuan Q."/>
            <person name="Ouyang S."/>
            <person name="Liu J."/>
            <person name="Jones K.M."/>
            <person name="Gansberger K."/>
            <person name="Moffat K."/>
            <person name="Hill J."/>
            <person name="Bera J."/>
            <person name="Fadrosh D."/>
            <person name="Jin S."/>
            <person name="Johri S."/>
            <person name="Kim M."/>
            <person name="Overton L."/>
            <person name="Reardon M."/>
            <person name="Tsitrin T."/>
            <person name="Vuong H."/>
            <person name="Weaver B."/>
            <person name="Ciecko A."/>
            <person name="Tallon L."/>
            <person name="Jackson J."/>
            <person name="Pai G."/>
            <person name="Aken S.V."/>
            <person name="Utterback T."/>
            <person name="Reidmuller S."/>
            <person name="Feldblyum T."/>
            <person name="Hsiao J."/>
            <person name="Zismann V."/>
            <person name="Iobst S."/>
            <person name="de Vazeille A.R."/>
            <person name="Buell C.R."/>
            <person name="Ying K."/>
            <person name="Li Y."/>
            <person name="Lu T."/>
            <person name="Huang Y."/>
            <person name="Zhao Q."/>
            <person name="Feng Q."/>
            <person name="Zhang L."/>
            <person name="Zhu J."/>
            <person name="Weng Q."/>
            <person name="Mu J."/>
            <person name="Lu Y."/>
            <person name="Fan D."/>
            <person name="Liu Y."/>
            <person name="Guan J."/>
            <person name="Zhang Y."/>
            <person name="Yu S."/>
            <person name="Liu X."/>
            <person name="Zhang Y."/>
            <person name="Hong G."/>
            <person name="Han B."/>
            <person name="Choisne N."/>
            <person name="Demange N."/>
            <person name="Orjeda G."/>
            <person name="Samain S."/>
            <person name="Cattolico L."/>
            <person name="Pelletier E."/>
            <person name="Couloux A."/>
            <person name="Segurens B."/>
            <person name="Wincker P."/>
            <person name="D'Hont A."/>
            <person name="Scarpelli C."/>
            <person name="Weissenbach J."/>
            <person name="Salanoubat M."/>
            <person name="Quetier F."/>
            <person name="Yu Y."/>
            <person name="Kim H.R."/>
            <person name="Rambo T."/>
            <person name="Currie J."/>
            <person name="Collura K."/>
            <person name="Luo M."/>
            <person name="Yang T."/>
            <person name="Ammiraju J.S.S."/>
            <person name="Engler F."/>
            <person name="Soderlund C."/>
            <person name="Wing R.A."/>
            <person name="Palmer L.E."/>
            <person name="de la Bastide M."/>
            <person name="Spiegel L."/>
            <person name="Nascimento L."/>
            <person name="Zutavern T."/>
            <person name="O'Shaughnessy A."/>
            <person name="Dike S."/>
            <person name="Dedhia N."/>
            <person name="Preston R."/>
            <person name="Balija V."/>
            <person name="McCombie W.R."/>
            <person name="Chow T."/>
            <person name="Chen H."/>
            <person name="Chung M."/>
            <person name="Chen C."/>
            <person name="Shaw J."/>
            <person name="Wu H."/>
            <person name="Hsiao K."/>
            <person name="Chao Y."/>
            <person name="Chu M."/>
            <person name="Cheng C."/>
            <person name="Hour A."/>
            <person name="Lee P."/>
            <person name="Lin S."/>
            <person name="Lin Y."/>
            <person name="Liou J."/>
            <person name="Liu S."/>
            <person name="Hsing Y."/>
            <person name="Raghuvanshi S."/>
            <person name="Mohanty A."/>
            <person name="Bharti A.K."/>
            <person name="Gaur A."/>
            <person name="Gupta V."/>
            <person name="Kumar D."/>
            <person name="Ravi V."/>
            <person name="Vij S."/>
            <person name="Kapur A."/>
            <person name="Khurana P."/>
            <person name="Khurana P."/>
            <person name="Khurana J.P."/>
            <person name="Tyagi A.K."/>
            <person name="Gaikwad K."/>
            <person name="Singh A."/>
            <person name="Dalal V."/>
            <person name="Srivastava S."/>
            <person name="Dixit A."/>
            <person name="Pal A.K."/>
            <person name="Ghazi I.A."/>
            <person name="Yadav M."/>
            <person name="Pandit A."/>
            <person name="Bhargava A."/>
            <person name="Sureshbabu K."/>
            <person name="Batra K."/>
            <person name="Sharma T.R."/>
            <person name="Mohapatra T."/>
            <person name="Singh N.K."/>
            <person name="Messing J."/>
            <person name="Nelson A.B."/>
            <person name="Fuks G."/>
            <person name="Kavchok S."/>
            <person name="Keizer G."/>
            <person name="Linton E."/>
            <person name="Llaca V."/>
            <person name="Song R."/>
            <person name="Tanyolac B."/>
            <person name="Young S."/>
            <person name="Ho-Il K."/>
            <person name="Hahn J.H."/>
            <person name="Sangsakoo G."/>
            <person name="Vanavichit A."/>
            <person name="de Mattos Luiz.A.T."/>
            <person name="Zimmer P.D."/>
            <person name="Malone G."/>
            <person name="Dellagostin O."/>
            <person name="de Oliveira A.C."/>
            <person name="Bevan M."/>
            <person name="Bancroft I."/>
            <person name="Minx P."/>
            <person name="Cordum H."/>
            <person name="Wilson R."/>
            <person name="Cheng Z."/>
            <person name="Jin W."/>
            <person name="Jiang J."/>
            <person name="Leong S.A."/>
            <person name="Iwama H."/>
            <person name="Gojobori T."/>
            <person name="Itoh T."/>
            <person name="Niimura Y."/>
            <person name="Fujii Y."/>
            <person name="Habara T."/>
            <person name="Sakai H."/>
            <person name="Sato Y."/>
            <person name="Wilson G."/>
            <person name="Kumar K."/>
            <person name="McCouch S."/>
            <person name="Juretic N."/>
            <person name="Hoen D."/>
            <person name="Wright S."/>
            <person name="Bruskiewich R."/>
            <person name="Bureau T."/>
            <person name="Miyao A."/>
            <person name="Hirochika H."/>
            <person name="Nishikawa T."/>
            <person name="Kadowaki K."/>
            <person name="Sugiura M."/>
            <person name="Burr B."/>
            <person name="Sasaki T."/>
        </authorList>
    </citation>
    <scope>NUCLEOTIDE SEQUENCE [LARGE SCALE GENOMIC DNA]</scope>
    <source>
        <strain evidence="4">cv. Nipponbare</strain>
    </source>
</reference>
<keyword evidence="1" id="KW-0511">Multifunctional enzyme</keyword>
<reference evidence="3 4" key="3">
    <citation type="journal article" date="2013" name="Rice">
        <title>Improvement of the Oryza sativa Nipponbare reference genome using next generation sequence and optical map data.</title>
        <authorList>
            <person name="Kawahara Y."/>
            <person name="de la Bastide M."/>
            <person name="Hamilton J.P."/>
            <person name="Kanamori H."/>
            <person name="McCombie W.R."/>
            <person name="Ouyang S."/>
            <person name="Schwartz D.C."/>
            <person name="Tanaka T."/>
            <person name="Wu J."/>
            <person name="Zhou S."/>
            <person name="Childs K.L."/>
            <person name="Davidson R.M."/>
            <person name="Lin H."/>
            <person name="Quesada-Ocampo L."/>
            <person name="Vaillancourt B."/>
            <person name="Sakai H."/>
            <person name="Lee S.S."/>
            <person name="Kim J."/>
            <person name="Numa H."/>
            <person name="Itoh T."/>
            <person name="Buell C.R."/>
            <person name="Matsumoto T."/>
        </authorList>
    </citation>
    <scope>NUCLEOTIDE SEQUENCE [LARGE SCALE GENOMIC DNA]</scope>
    <source>
        <strain evidence="4">cv. Nipponbare</strain>
    </source>
</reference>